<evidence type="ECO:0000313" key="2">
    <source>
        <dbReference type="Proteomes" id="UP000005257"/>
    </source>
</evidence>
<dbReference type="KEGG" id="btn:BTF1_29767"/>
<dbReference type="RefSeq" id="WP_000948489.1">
    <property type="nucleotide sequence ID" value="NC_018516.1"/>
</dbReference>
<proteinExistence type="predicted"/>
<organism evidence="1 2">
    <name type="scientific">Bacillus thuringiensis HD-789</name>
    <dbReference type="NCBI Taxonomy" id="1217737"/>
    <lineage>
        <taxon>Bacteria</taxon>
        <taxon>Bacillati</taxon>
        <taxon>Bacillota</taxon>
        <taxon>Bacilli</taxon>
        <taxon>Bacillales</taxon>
        <taxon>Bacillaceae</taxon>
        <taxon>Bacillus</taxon>
        <taxon>Bacillus cereus group</taxon>
    </lineage>
</organism>
<keyword evidence="1" id="KW-0614">Plasmid</keyword>
<sequence length="109" mass="12762">MLSGLKRLFKPNKQAMKEKDIIINIKVMQKDRKKLETERALKIDEMCETVKGLSKENKDVVSTKLTNDIMEINAQIDPKIEECNLYIQEQLDKAIYLKLDVEYIKEMVS</sequence>
<dbReference type="EMBL" id="CP003764">
    <property type="protein sequence ID" value="AFQ30054.1"/>
    <property type="molecule type" value="Genomic_DNA"/>
</dbReference>
<accession>A0A9W3JUR4</accession>
<name>A0A9W3JUR4_BACTU</name>
<evidence type="ECO:0000313" key="1">
    <source>
        <dbReference type="EMBL" id="AFQ30054.1"/>
    </source>
</evidence>
<gene>
    <name evidence="1" type="ORF">BTF1_29767</name>
</gene>
<geneLocation type="plasmid" evidence="1 2">
    <name>pBTHD789-1</name>
</geneLocation>
<dbReference type="Proteomes" id="UP000005257">
    <property type="component" value="Plasmid pBTHD789-1"/>
</dbReference>
<dbReference type="AlphaFoldDB" id="A0A9W3JUR4"/>
<reference evidence="1 2" key="1">
    <citation type="journal article" date="2013" name="Genome Announc.">
        <title>Complete Genome Sequence of Bacillus thuringiensis Serovar Israelensis Strain HD-789.</title>
        <authorList>
            <person name="Doggett N.A."/>
            <person name="Stubben C.J."/>
            <person name="Chertkov O."/>
            <person name="Bruce D.C."/>
            <person name="Detter J.C."/>
            <person name="Johnson S.L."/>
            <person name="Han C.S."/>
        </authorList>
    </citation>
    <scope>NUCLEOTIDE SEQUENCE [LARGE SCALE GENOMIC DNA]</scope>
    <source>
        <strain evidence="1 2">HD-789</strain>
    </source>
</reference>
<protein>
    <submittedName>
        <fullName evidence="1">Uncharacterized protein</fullName>
    </submittedName>
</protein>